<dbReference type="Pfam" id="PF22162">
    <property type="entry name" value="PFIN"/>
    <property type="match status" value="1"/>
</dbReference>
<dbReference type="EMBL" id="PYLY01000007">
    <property type="protein sequence ID" value="PSU10012.1"/>
    <property type="molecule type" value="Genomic_DNA"/>
</dbReference>
<protein>
    <submittedName>
        <fullName evidence="1">Uncharacterized protein</fullName>
    </submittedName>
</protein>
<dbReference type="InterPro" id="IPR054044">
    <property type="entry name" value="PFIN"/>
</dbReference>
<name>A0A2T3I0H5_9GAMM</name>
<comment type="caution">
    <text evidence="1">The sequence shown here is derived from an EMBL/GenBank/DDBJ whole genome shotgun (WGS) entry which is preliminary data.</text>
</comment>
<evidence type="ECO:0000313" key="2">
    <source>
        <dbReference type="Proteomes" id="UP000241858"/>
    </source>
</evidence>
<dbReference type="RefSeq" id="WP_065189946.1">
    <property type="nucleotide sequence ID" value="NZ_LZFB01000013.1"/>
</dbReference>
<organism evidence="1 2">
    <name type="scientific">Photobacterium aquimaris</name>
    <dbReference type="NCBI Taxonomy" id="512643"/>
    <lineage>
        <taxon>Bacteria</taxon>
        <taxon>Pseudomonadati</taxon>
        <taxon>Pseudomonadota</taxon>
        <taxon>Gammaproteobacteria</taxon>
        <taxon>Vibrionales</taxon>
        <taxon>Vibrionaceae</taxon>
        <taxon>Photobacterium</taxon>
    </lineage>
</organism>
<sequence>MNVEIINKYGEESFVFTVHVDRGIVKMSCNANDESIIVLIDRFRFEDLWYKIGKGKHYQYYIPNSDKKLADLSRGTKEIWMGCGKYPDAEKGFSEPFDNPVPVAQFTYTNMLRGSAGWVDTNGFGISDVTRTIWLLANGAKEFPVIVNDLQSAIAIHDLIGVKTSKVYTGIDLYERARECQSPT</sequence>
<accession>A0A2T3I0H5</accession>
<dbReference type="Proteomes" id="UP000241858">
    <property type="component" value="Unassembled WGS sequence"/>
</dbReference>
<gene>
    <name evidence="1" type="ORF">C0W81_04635</name>
</gene>
<proteinExistence type="predicted"/>
<dbReference type="AlphaFoldDB" id="A0A2T3I0H5"/>
<dbReference type="OrthoDB" id="5679866at2"/>
<reference evidence="1 2" key="1">
    <citation type="submission" date="2018-03" db="EMBL/GenBank/DDBJ databases">
        <title>Whole genome sequencing of Histamine producing bacteria.</title>
        <authorList>
            <person name="Butler K."/>
        </authorList>
    </citation>
    <scope>NUCLEOTIDE SEQUENCE [LARGE SCALE GENOMIC DNA]</scope>
    <source>
        <strain evidence="1 2">DSM 23343</strain>
    </source>
</reference>
<evidence type="ECO:0000313" key="1">
    <source>
        <dbReference type="EMBL" id="PSU10012.1"/>
    </source>
</evidence>